<feature type="transmembrane region" description="Helical" evidence="1">
    <location>
        <begin position="40"/>
        <end position="58"/>
    </location>
</feature>
<reference evidence="3" key="1">
    <citation type="submission" date="2024-06" db="EMBL/GenBank/DDBJ databases">
        <title>Multiomics insights into the TNT degradation mechanism by Pantoea sp. BJ2 isolated from an ammunition destruction site.</title>
        <authorList>
            <person name="Luo J."/>
        </authorList>
    </citation>
    <scope>NUCLEOTIDE SEQUENCE</scope>
    <source>
        <strain evidence="3">BJ2</strain>
        <plasmid evidence="3">plasmindA</plasmid>
    </source>
</reference>
<name>A0AAU7U378_9GAMM</name>
<evidence type="ECO:0000256" key="1">
    <source>
        <dbReference type="SAM" id="Phobius"/>
    </source>
</evidence>
<keyword evidence="1" id="KW-0812">Transmembrane</keyword>
<geneLocation type="plasmid" evidence="3">
    <name>plasmindA</name>
</geneLocation>
<gene>
    <name evidence="3" type="ORF">AAF463_20825</name>
</gene>
<sequence length="62" mass="6593">MTRNNGIVWSGSLWLLILSQSAFSAGVNDNRDKLDDDPPNMGSASLLLPAAAVIWAPLPSAR</sequence>
<feature type="chain" id="PRO_5043358341" evidence="2">
    <location>
        <begin position="25"/>
        <end position="62"/>
    </location>
</feature>
<protein>
    <submittedName>
        <fullName evidence="3">Uncharacterized protein</fullName>
    </submittedName>
</protein>
<dbReference type="RefSeq" id="WP_350262385.1">
    <property type="nucleotide sequence ID" value="NZ_CP158293.1"/>
</dbReference>
<dbReference type="EMBL" id="CP158293">
    <property type="protein sequence ID" value="XBV47302.1"/>
    <property type="molecule type" value="Genomic_DNA"/>
</dbReference>
<proteinExistence type="predicted"/>
<keyword evidence="1" id="KW-1133">Transmembrane helix</keyword>
<feature type="signal peptide" evidence="2">
    <location>
        <begin position="1"/>
        <end position="24"/>
    </location>
</feature>
<evidence type="ECO:0000256" key="2">
    <source>
        <dbReference type="SAM" id="SignalP"/>
    </source>
</evidence>
<keyword evidence="3" id="KW-0614">Plasmid</keyword>
<evidence type="ECO:0000313" key="3">
    <source>
        <dbReference type="EMBL" id="XBV47302.1"/>
    </source>
</evidence>
<dbReference type="AlphaFoldDB" id="A0AAU7U378"/>
<keyword evidence="1" id="KW-0472">Membrane</keyword>
<organism evidence="3">
    <name type="scientific">Pantoea sp. BJ2</name>
    <dbReference type="NCBI Taxonomy" id="3141322"/>
    <lineage>
        <taxon>Bacteria</taxon>
        <taxon>Pseudomonadati</taxon>
        <taxon>Pseudomonadota</taxon>
        <taxon>Gammaproteobacteria</taxon>
        <taxon>Enterobacterales</taxon>
        <taxon>Erwiniaceae</taxon>
        <taxon>Pantoea</taxon>
    </lineage>
</organism>
<accession>A0AAU7U378</accession>
<keyword evidence="2" id="KW-0732">Signal</keyword>